<evidence type="ECO:0000256" key="3">
    <source>
        <dbReference type="ARBA" id="ARBA00022833"/>
    </source>
</evidence>
<dbReference type="Pfam" id="PF01852">
    <property type="entry name" value="START"/>
    <property type="match status" value="1"/>
</dbReference>
<keyword evidence="1" id="KW-0479">Metal-binding</keyword>
<feature type="compositionally biased region" description="Low complexity" evidence="5">
    <location>
        <begin position="531"/>
        <end position="554"/>
    </location>
</feature>
<reference evidence="9 10" key="1">
    <citation type="submission" date="2019-03" db="EMBL/GenBank/DDBJ databases">
        <authorList>
            <person name="Gaulin E."/>
            <person name="Dumas B."/>
        </authorList>
    </citation>
    <scope>NUCLEOTIDE SEQUENCE [LARGE SCALE GENOMIC DNA]</scope>
    <source>
        <strain evidence="9">CBS 568.67</strain>
    </source>
</reference>
<dbReference type="Gene3D" id="3.30.530.20">
    <property type="match status" value="1"/>
</dbReference>
<dbReference type="EMBL" id="CAADRA010005185">
    <property type="protein sequence ID" value="VFT86671.1"/>
    <property type="molecule type" value="Genomic_DNA"/>
</dbReference>
<dbReference type="CDD" id="cd15745">
    <property type="entry name" value="FYVE_RUFY4"/>
    <property type="match status" value="1"/>
</dbReference>
<dbReference type="InterPro" id="IPR000306">
    <property type="entry name" value="Znf_FYVE"/>
</dbReference>
<dbReference type="CDD" id="cd00177">
    <property type="entry name" value="START"/>
    <property type="match status" value="1"/>
</dbReference>
<evidence type="ECO:0000256" key="5">
    <source>
        <dbReference type="SAM" id="MobiDB-lite"/>
    </source>
</evidence>
<dbReference type="Proteomes" id="UP000332933">
    <property type="component" value="Unassembled WGS sequence"/>
</dbReference>
<dbReference type="InterPro" id="IPR023393">
    <property type="entry name" value="START-like_dom_sf"/>
</dbReference>
<evidence type="ECO:0000313" key="9">
    <source>
        <dbReference type="EMBL" id="VFT86671.1"/>
    </source>
</evidence>
<dbReference type="AlphaFoldDB" id="A0A485KNT6"/>
<feature type="domain" description="START" evidence="7">
    <location>
        <begin position="173"/>
        <end position="263"/>
    </location>
</feature>
<dbReference type="PANTHER" id="PTHR13510:SF44">
    <property type="entry name" value="RABENOSYN-5"/>
    <property type="match status" value="1"/>
</dbReference>
<dbReference type="SUPFAM" id="SSF57903">
    <property type="entry name" value="FYVE/PHD zinc finger"/>
    <property type="match status" value="1"/>
</dbReference>
<dbReference type="InterPro" id="IPR017455">
    <property type="entry name" value="Znf_FYVE-rel"/>
</dbReference>
<feature type="domain" description="FYVE-type" evidence="6">
    <location>
        <begin position="294"/>
        <end position="348"/>
    </location>
</feature>
<feature type="compositionally biased region" description="Low complexity" evidence="5">
    <location>
        <begin position="379"/>
        <end position="391"/>
    </location>
</feature>
<feature type="region of interest" description="Disordered" evidence="5">
    <location>
        <begin position="362"/>
        <end position="400"/>
    </location>
</feature>
<keyword evidence="2 4" id="KW-0863">Zinc-finger</keyword>
<organism evidence="9 10">
    <name type="scientific">Aphanomyces stellatus</name>
    <dbReference type="NCBI Taxonomy" id="120398"/>
    <lineage>
        <taxon>Eukaryota</taxon>
        <taxon>Sar</taxon>
        <taxon>Stramenopiles</taxon>
        <taxon>Oomycota</taxon>
        <taxon>Saprolegniomycetes</taxon>
        <taxon>Saprolegniales</taxon>
        <taxon>Verrucalvaceae</taxon>
        <taxon>Aphanomyces</taxon>
    </lineage>
</organism>
<sequence>MPAGSTPRLATAHYHLISQFSSRQPWVEMSKFPLPKNFFRCPQLNQKETDDFKAFAEAVSIDVVRNAKLEGGPVRYTLLEDDDNYKLYKGEDPSAPPNVVTLSSQTEVFATIDEVAELFRAESTEEYRDYARKFAKDVVDTAPLYTLAKPTEENPRHFIGVRWMTVSSPVPHLVKPRDFCFLECRYDFDLDGRRGWVRCFKSVQLPSCPNFEPSLGLVRATFHRVGFVFVETDRPGYLQATHYNQVDFGGAIPTWFIGMAMKRRVRSIADIDTFLREQRLGRTSFLSQQDLVNTATRSRCFLCQRKFGTFGTKYSCRKCGEVVCKSCSKSWNIQVGGTPQIMRVCTSCGIGHSHFSTASSILDDSGSIRSQSTKPMGKQFQTSDQSSTQSSPPARHPATHNNHLNLHLRAKQHYAAVPERSQTPPTHHSSPSFDFLNESILCDNSTIRDTLDDMMSDVDAPVQGTYPPPPYAQQYASRYTPTTASPYNARTYGDYESHDHRDPYHDYRGRHGGGAYAGGGYYQEPTPYVVPRRPSFSSTDRSTSSSSYHQQSQPGRRNDLIPLDLMAPIKPPTATQATDVPHMVLLSNTNDTNTRRVLSGHVASTPKHRSNGLRQY</sequence>
<name>A0A485KNT6_9STRA</name>
<dbReference type="PROSITE" id="PS50848">
    <property type="entry name" value="START"/>
    <property type="match status" value="1"/>
</dbReference>
<feature type="region of interest" description="Disordered" evidence="5">
    <location>
        <begin position="479"/>
        <end position="562"/>
    </location>
</feature>
<feature type="compositionally biased region" description="Basic residues" evidence="5">
    <location>
        <begin position="606"/>
        <end position="616"/>
    </location>
</feature>
<dbReference type="EMBL" id="VJMH01005164">
    <property type="protein sequence ID" value="KAF0699647.1"/>
    <property type="molecule type" value="Genomic_DNA"/>
</dbReference>
<dbReference type="InterPro" id="IPR002913">
    <property type="entry name" value="START_lipid-bd_dom"/>
</dbReference>
<proteinExistence type="predicted"/>
<feature type="compositionally biased region" description="Polar residues" evidence="5">
    <location>
        <begin position="362"/>
        <end position="374"/>
    </location>
</feature>
<dbReference type="GO" id="GO:0008270">
    <property type="term" value="F:zinc ion binding"/>
    <property type="evidence" value="ECO:0007669"/>
    <property type="project" value="UniProtKB-KW"/>
</dbReference>
<keyword evidence="10" id="KW-1185">Reference proteome</keyword>
<evidence type="ECO:0000259" key="6">
    <source>
        <dbReference type="PROSITE" id="PS50178"/>
    </source>
</evidence>
<dbReference type="PROSITE" id="PS50178">
    <property type="entry name" value="ZF_FYVE"/>
    <property type="match status" value="1"/>
</dbReference>
<keyword evidence="3" id="KW-0862">Zinc</keyword>
<dbReference type="GO" id="GO:0008289">
    <property type="term" value="F:lipid binding"/>
    <property type="evidence" value="ECO:0007669"/>
    <property type="project" value="InterPro"/>
</dbReference>
<evidence type="ECO:0000313" key="8">
    <source>
        <dbReference type="EMBL" id="KAF0699647.1"/>
    </source>
</evidence>
<feature type="compositionally biased region" description="Gly residues" evidence="5">
    <location>
        <begin position="512"/>
        <end position="521"/>
    </location>
</feature>
<dbReference type="Pfam" id="PF01363">
    <property type="entry name" value="FYVE"/>
    <property type="match status" value="1"/>
</dbReference>
<dbReference type="Gene3D" id="3.30.40.10">
    <property type="entry name" value="Zinc/RING finger domain, C3HC4 (zinc finger)"/>
    <property type="match status" value="1"/>
</dbReference>
<dbReference type="OrthoDB" id="20035at2759"/>
<feature type="compositionally biased region" description="Basic and acidic residues" evidence="5">
    <location>
        <begin position="493"/>
        <end position="509"/>
    </location>
</feature>
<feature type="region of interest" description="Disordered" evidence="5">
    <location>
        <begin position="591"/>
        <end position="616"/>
    </location>
</feature>
<protein>
    <submittedName>
        <fullName evidence="9">Aste57867_9792 protein</fullName>
    </submittedName>
</protein>
<reference evidence="8" key="2">
    <citation type="submission" date="2019-06" db="EMBL/GenBank/DDBJ databases">
        <title>Genomics analysis of Aphanomyces spp. identifies a new class of oomycete effector associated with host adaptation.</title>
        <authorList>
            <person name="Gaulin E."/>
        </authorList>
    </citation>
    <scope>NUCLEOTIDE SEQUENCE</scope>
    <source>
        <strain evidence="8">CBS 578.67</strain>
    </source>
</reference>
<evidence type="ECO:0000256" key="2">
    <source>
        <dbReference type="ARBA" id="ARBA00022771"/>
    </source>
</evidence>
<dbReference type="PANTHER" id="PTHR13510">
    <property type="entry name" value="FYVE-FINGER-CONTAINING RAB5 EFFECTOR PROTEIN RABENOSYN-5-RELATED"/>
    <property type="match status" value="1"/>
</dbReference>
<evidence type="ECO:0000259" key="7">
    <source>
        <dbReference type="PROSITE" id="PS50848"/>
    </source>
</evidence>
<feature type="compositionally biased region" description="Polar residues" evidence="5">
    <location>
        <begin position="479"/>
        <end position="488"/>
    </location>
</feature>
<dbReference type="SMART" id="SM00064">
    <property type="entry name" value="FYVE"/>
    <property type="match status" value="1"/>
</dbReference>
<evidence type="ECO:0000256" key="4">
    <source>
        <dbReference type="PROSITE-ProRule" id="PRU00091"/>
    </source>
</evidence>
<gene>
    <name evidence="9" type="primary">Aste57867_9792</name>
    <name evidence="8" type="ORF">As57867_009753</name>
    <name evidence="9" type="ORF">ASTE57867_9792</name>
</gene>
<dbReference type="SUPFAM" id="SSF55961">
    <property type="entry name" value="Bet v1-like"/>
    <property type="match status" value="1"/>
</dbReference>
<accession>A0A485KNT6</accession>
<dbReference type="InterPro" id="IPR011011">
    <property type="entry name" value="Znf_FYVE_PHD"/>
</dbReference>
<dbReference type="InterPro" id="IPR052727">
    <property type="entry name" value="Rab4/Rab5_effector"/>
</dbReference>
<dbReference type="InterPro" id="IPR013083">
    <property type="entry name" value="Znf_RING/FYVE/PHD"/>
</dbReference>
<evidence type="ECO:0000313" key="10">
    <source>
        <dbReference type="Proteomes" id="UP000332933"/>
    </source>
</evidence>
<evidence type="ECO:0000256" key="1">
    <source>
        <dbReference type="ARBA" id="ARBA00022723"/>
    </source>
</evidence>